<dbReference type="InterPro" id="IPR039187">
    <property type="entry name" value="SNO_AAA"/>
</dbReference>
<feature type="domain" description="Strawberry notch AAA" evidence="14">
    <location>
        <begin position="243"/>
        <end position="535"/>
    </location>
</feature>
<keyword evidence="2" id="KW-0678">Repressor</keyword>
<dbReference type="Pfam" id="PF13871">
    <property type="entry name" value="Helicase_C_4"/>
    <property type="match status" value="1"/>
</dbReference>
<evidence type="ECO:0000256" key="3">
    <source>
        <dbReference type="ARBA" id="ARBA00022782"/>
    </source>
</evidence>
<evidence type="ECO:0000259" key="14">
    <source>
        <dbReference type="Pfam" id="PF13872"/>
    </source>
</evidence>
<evidence type="ECO:0000259" key="15">
    <source>
        <dbReference type="Pfam" id="PF25373"/>
    </source>
</evidence>
<protein>
    <recommendedName>
        <fullName evidence="10">Protein strawberry notch homolog 2</fullName>
    </recommendedName>
</protein>
<feature type="region of interest" description="Disordered" evidence="12">
    <location>
        <begin position="1379"/>
        <end position="1399"/>
    </location>
</feature>
<evidence type="ECO:0000256" key="11">
    <source>
        <dbReference type="SAM" id="Coils"/>
    </source>
</evidence>
<evidence type="ECO:0000256" key="12">
    <source>
        <dbReference type="SAM" id="MobiDB-lite"/>
    </source>
</evidence>
<dbReference type="InterPro" id="IPR057332">
    <property type="entry name" value="SBNO_a/b_dom"/>
</dbReference>
<keyword evidence="4" id="KW-0892">Osteogenesis</keyword>
<comment type="subunit">
    <text evidence="9">Interacts with TAL1; this interaction inhibits TAL1 occupancy of the DCSTAMP promoter, leading to the activation of the DCSTAMP promoter by the transcription factor MITF.</text>
</comment>
<evidence type="ECO:0000256" key="10">
    <source>
        <dbReference type="ARBA" id="ARBA00073423"/>
    </source>
</evidence>
<dbReference type="InterPro" id="IPR026937">
    <property type="entry name" value="SBNO_Helicase_C_dom"/>
</dbReference>
<comment type="caution">
    <text evidence="16">The sequence shown here is derived from an EMBL/GenBank/DDBJ whole genome shotgun (WGS) entry which is preliminary data.</text>
</comment>
<keyword evidence="6" id="KW-0010">Activator</keyword>
<dbReference type="GO" id="GO:0071354">
    <property type="term" value="P:cellular response to interleukin-6"/>
    <property type="evidence" value="ECO:0007669"/>
    <property type="project" value="UniProtKB-ARBA"/>
</dbReference>
<reference evidence="17" key="1">
    <citation type="submission" date="2024-04" db="EMBL/GenBank/DDBJ databases">
        <title>Salinicola lusitanus LLJ914,a marine bacterium isolated from the Okinawa Trough.</title>
        <authorList>
            <person name="Li J."/>
        </authorList>
    </citation>
    <scope>NUCLEOTIDE SEQUENCE [LARGE SCALE GENOMIC DNA]</scope>
</reference>
<evidence type="ECO:0000256" key="9">
    <source>
        <dbReference type="ARBA" id="ARBA00063805"/>
    </source>
</evidence>
<keyword evidence="11" id="KW-0175">Coiled coil</keyword>
<feature type="compositionally biased region" description="Basic and acidic residues" evidence="12">
    <location>
        <begin position="643"/>
        <end position="653"/>
    </location>
</feature>
<dbReference type="PANTHER" id="PTHR12706">
    <property type="entry name" value="STRAWBERRY NOTCH-RELATED"/>
    <property type="match status" value="1"/>
</dbReference>
<accession>A0AAW0ND61</accession>
<keyword evidence="5" id="KW-0805">Transcription regulation</keyword>
<feature type="compositionally biased region" description="Basic residues" evidence="12">
    <location>
        <begin position="654"/>
        <end position="665"/>
    </location>
</feature>
<dbReference type="FunFam" id="3.40.50.300:FF:003990">
    <property type="entry name" value="Si:ch73-63e15.2"/>
    <property type="match status" value="1"/>
</dbReference>
<feature type="region of interest" description="Disordered" evidence="12">
    <location>
        <begin position="193"/>
        <end position="222"/>
    </location>
</feature>
<evidence type="ECO:0000256" key="4">
    <source>
        <dbReference type="ARBA" id="ARBA00022855"/>
    </source>
</evidence>
<evidence type="ECO:0000256" key="5">
    <source>
        <dbReference type="ARBA" id="ARBA00023015"/>
    </source>
</evidence>
<evidence type="ECO:0000256" key="1">
    <source>
        <dbReference type="ARBA" id="ARBA00006992"/>
    </source>
</evidence>
<organism evidence="16 17">
    <name type="scientific">Mugilogobius chulae</name>
    <name type="common">yellowstripe goby</name>
    <dbReference type="NCBI Taxonomy" id="88201"/>
    <lineage>
        <taxon>Eukaryota</taxon>
        <taxon>Metazoa</taxon>
        <taxon>Chordata</taxon>
        <taxon>Craniata</taxon>
        <taxon>Vertebrata</taxon>
        <taxon>Euteleostomi</taxon>
        <taxon>Actinopterygii</taxon>
        <taxon>Neopterygii</taxon>
        <taxon>Teleostei</taxon>
        <taxon>Neoteleostei</taxon>
        <taxon>Acanthomorphata</taxon>
        <taxon>Gobiaria</taxon>
        <taxon>Gobiiformes</taxon>
        <taxon>Gobioidei</taxon>
        <taxon>Gobiidae</taxon>
        <taxon>Gobionellinae</taxon>
        <taxon>Mugilogobius</taxon>
    </lineage>
</organism>
<dbReference type="GO" id="GO:0031490">
    <property type="term" value="F:chromatin DNA binding"/>
    <property type="evidence" value="ECO:0007669"/>
    <property type="project" value="TreeGrafter"/>
</dbReference>
<feature type="region of interest" description="Disordered" evidence="12">
    <location>
        <begin position="57"/>
        <end position="82"/>
    </location>
</feature>
<keyword evidence="17" id="KW-1185">Reference proteome</keyword>
<dbReference type="GO" id="GO:0005634">
    <property type="term" value="C:nucleus"/>
    <property type="evidence" value="ECO:0007669"/>
    <property type="project" value="TreeGrafter"/>
</dbReference>
<comment type="similarity">
    <text evidence="1">Belongs to the SBNO family.</text>
</comment>
<feature type="region of interest" description="Disordered" evidence="12">
    <location>
        <begin position="643"/>
        <end position="665"/>
    </location>
</feature>
<dbReference type="InterPro" id="IPR026741">
    <property type="entry name" value="SNO"/>
</dbReference>
<feature type="compositionally biased region" description="Acidic residues" evidence="12">
    <location>
        <begin position="208"/>
        <end position="221"/>
    </location>
</feature>
<evidence type="ECO:0000259" key="13">
    <source>
        <dbReference type="Pfam" id="PF13871"/>
    </source>
</evidence>
<evidence type="ECO:0000313" key="17">
    <source>
        <dbReference type="Proteomes" id="UP001460270"/>
    </source>
</evidence>
<name>A0AAW0ND61_9GOBI</name>
<evidence type="ECO:0000256" key="8">
    <source>
        <dbReference type="ARBA" id="ARBA00055221"/>
    </source>
</evidence>
<feature type="compositionally biased region" description="Low complexity" evidence="12">
    <location>
        <begin position="1312"/>
        <end position="1327"/>
    </location>
</feature>
<dbReference type="Pfam" id="PF13872">
    <property type="entry name" value="AAA_34"/>
    <property type="match status" value="1"/>
</dbReference>
<keyword evidence="7" id="KW-0804">Transcription</keyword>
<gene>
    <name evidence="16" type="ORF">WMY93_024796</name>
</gene>
<dbReference type="FunFam" id="3.40.50.300:FF:000342">
    <property type="entry name" value="Protein strawberry notch homolog 2"/>
    <property type="match status" value="1"/>
</dbReference>
<evidence type="ECO:0000313" key="16">
    <source>
        <dbReference type="EMBL" id="KAK7889236.1"/>
    </source>
</evidence>
<evidence type="ECO:0000256" key="6">
    <source>
        <dbReference type="ARBA" id="ARBA00023159"/>
    </source>
</evidence>
<evidence type="ECO:0000256" key="7">
    <source>
        <dbReference type="ARBA" id="ARBA00023163"/>
    </source>
</evidence>
<dbReference type="GO" id="GO:0006355">
    <property type="term" value="P:regulation of DNA-templated transcription"/>
    <property type="evidence" value="ECO:0007669"/>
    <property type="project" value="InterPro"/>
</dbReference>
<dbReference type="Proteomes" id="UP001460270">
    <property type="component" value="Unassembled WGS sequence"/>
</dbReference>
<feature type="domain" description="SBNO alpha/beta" evidence="15">
    <location>
        <begin position="1025"/>
        <end position="1137"/>
    </location>
</feature>
<dbReference type="GO" id="GO:0001503">
    <property type="term" value="P:ossification"/>
    <property type="evidence" value="ECO:0007669"/>
    <property type="project" value="UniProtKB-KW"/>
</dbReference>
<dbReference type="InterPro" id="IPR027417">
    <property type="entry name" value="P-loop_NTPase"/>
</dbReference>
<dbReference type="GO" id="GO:0042393">
    <property type="term" value="F:histone binding"/>
    <property type="evidence" value="ECO:0007669"/>
    <property type="project" value="TreeGrafter"/>
</dbReference>
<dbReference type="EMBL" id="JBBPFD010000018">
    <property type="protein sequence ID" value="KAK7889236.1"/>
    <property type="molecule type" value="Genomic_DNA"/>
</dbReference>
<evidence type="ECO:0000256" key="2">
    <source>
        <dbReference type="ARBA" id="ARBA00022491"/>
    </source>
</evidence>
<dbReference type="SUPFAM" id="SSF52540">
    <property type="entry name" value="P-loop containing nucleoside triphosphate hydrolases"/>
    <property type="match status" value="2"/>
</dbReference>
<dbReference type="PANTHER" id="PTHR12706:SF5">
    <property type="entry name" value="PROTEIN STRAWBERRY NOTCH HOMOLOG 2"/>
    <property type="match status" value="1"/>
</dbReference>
<feature type="domain" description="Strawberry notch helicase C" evidence="13">
    <location>
        <begin position="710"/>
        <end position="987"/>
    </location>
</feature>
<keyword evidence="3" id="KW-0221">Differentiation</keyword>
<dbReference type="Gene3D" id="3.40.50.300">
    <property type="entry name" value="P-loop containing nucleotide triphosphate hydrolases"/>
    <property type="match status" value="1"/>
</dbReference>
<sequence length="1567" mass="174483">MPTLPSALAMDGESYLHPDGPQLDSSLFSTATSNMESSLFASSGSWGPYSQSNGYSIHCPMQPGNQQYHVNSSSNSSNTPVPDAHMDMYTGFSDMDFSCLALPRNGDFTQDLSCIDDLSTNSLFSSPADSLSEYADAQPFISTDTLDTVPTLWDVNTSTTTTAHTPAQSQPELKGSNKFIGLSSLDDITAIISTPPLGGFQPPKTETVAEEEEDAEEEEAEELGHVDTYAEYKPSKSTIGISHPDIVVETNTLSSVPPPDVTYTLSIPESTINSGLLSALQLEAVIYACQQHEVILQNKQRAGFLIGDGAGVGKGRTVAGIILENYLKGRKKALWFSISNDLKFDAERDLKDIDAPYIPVLALNKIKYGDTATSEGVLFATYSALIGESQAGGQHRTRIKQILDWCKPDFDGVIIFDECHKAKNATSTKMGKAVLDLQNKLPLARVVYASATGASEPKNMIYMSRLGIWGEGTPFRTFEDFLHAIEKRGVGAMEIVAMDMKVSGMYIARQLSFAGVSFRIEEIALDDDFKVVYNKAAKLWAEALQLFMRAADDLGLVSRKSLWGQFWSSHQRFFKYLCIAAKVRCLVELAQKELQAGKCIVIGLQSTGESRTREVLDENDGHLDRFVSAAEGVFQSLVTKHFPSEKQRREKPPGNKRKRKPRGRQTKVAKLNMDSGGVINISDDSSTRIEEMKQGLLTKIAELGKELPLNTLDELIDKFGGPEKVSEMTGRKGRVVRRADGSVRYESRAEQGLTIDHINIKEKDRFMCGEKLVAIISEAASSGISLQADKRVKNQCRRVHMTLELPWSADRAIQQFGRTHRSNQVTAPEYIFLISELAGERRFASIVAKRLESLGALTHGDRRATESRDLSKYNFENKYGTKALDKITKAILGYIENKVPPPKDYPGGDPMFFRDMKLGLMDVGIFCREPRFGINTEKDCSITKFLNRILGLEVHKQNYLFQYFTDNFDYLIEKDKKEGKYDMGILDLAPGNDEIYEEKQETFLTAGNPQDGQVVLYKISVDRGMPWDEAYNRSLKLSSPDEGFYLSIKPRGNTLSVLLAEQGRGKNFVLFKPNIGKQTHPENLDNLQMRYRKVSADEAKDHWEKQFVFSFKNCSHAIWNGKCKKADEGLECLQGMRLRQYHMLCGALLRVWKRVSDVVSDITNSSILQIVRLKTKQHNKQVGIKIPENCVSRVRDELLLMDEEVKRRRKERQQQALEQRQAEERMKKIEQDNKHLLANLFSNKPLLNQSLVLTQNQLLKQKLNPLQRTQATLPPQQRMQVPNHTLQQQQQQPTAHNINLLTLRRGQNQPRTSHNGWSSNTTTSTNNQVLCKTMPSPVSSRYNNFYSQSFRFLQHKTIAPHQNAAKGSSKDPLEEILDLTVGSPSPSSDTTSAAPDSGGLGIAMDAGLTNHTDFKDDFDLESLISQSAQQSSFLPNHSLLNNHPDVLDLFDFALPSHNHTQKSSPSSSTSSCSSSSSVSNNHVSHSLLSTQTFLTPPSSQSIYSPTSSSSLFANSPFSSQFLPPQTEPLALTNGNCGSGTLDVREALNSMLQAGPDRKSVIQYRPQN</sequence>
<feature type="region of interest" description="Disordered" evidence="12">
    <location>
        <begin position="1307"/>
        <end position="1328"/>
    </location>
</feature>
<feature type="coiled-coil region" evidence="11">
    <location>
        <begin position="1200"/>
        <end position="1239"/>
    </location>
</feature>
<feature type="compositionally biased region" description="Low complexity" evidence="12">
    <location>
        <begin position="1383"/>
        <end position="1397"/>
    </location>
</feature>
<dbReference type="Pfam" id="PF25373">
    <property type="entry name" value="SBNO"/>
    <property type="match status" value="1"/>
</dbReference>
<proteinExistence type="inferred from homology"/>
<dbReference type="GO" id="GO:0002281">
    <property type="term" value="P:macrophage activation involved in immune response"/>
    <property type="evidence" value="ECO:0007669"/>
    <property type="project" value="UniProtKB-ARBA"/>
</dbReference>
<comment type="function">
    <text evidence="8">Acts as a transcriptional coregulator, that can have both coactivator and corepressor functions. Inhibits the DCSTAMP-repressive activity of TAL1, hence enhancing the access of the transcription factor MITF to the DC-STAMP promoter in osteoclast. Plays a role in bone homeostasis; required as a positive regulator in TNFSF11//RANKL-mediated osteoclast fusion via a DCSTAMP-dependent pathway. May also be required in the regulation of osteoblast differentiation. Involved in the transcriptional corepression of NF-kappaB in macrophages. Plays a role as a regulator in the pro-inflammatory cascade.</text>
</comment>
<dbReference type="GO" id="GO:0030154">
    <property type="term" value="P:cell differentiation"/>
    <property type="evidence" value="ECO:0007669"/>
    <property type="project" value="UniProtKB-KW"/>
</dbReference>